<gene>
    <name evidence="6" type="ORF">DWG24_11400</name>
</gene>
<protein>
    <submittedName>
        <fullName evidence="6">TetR/AcrR family transcriptional regulator</fullName>
    </submittedName>
</protein>
<dbReference type="Gene3D" id="1.10.357.10">
    <property type="entry name" value="Tetracycline Repressor, domain 2"/>
    <property type="match status" value="1"/>
</dbReference>
<keyword evidence="1" id="KW-0805">Transcription regulation</keyword>
<reference evidence="6 7" key="1">
    <citation type="submission" date="2018-11" db="EMBL/GenBank/DDBJ databases">
        <title>Complete genome sequence of Dickeya zeae strain CE1 infecting Canna edulis Ker-Gawl. in China.</title>
        <authorList>
            <person name="Zhang J."/>
            <person name="Lin B."/>
            <person name="Shen H."/>
            <person name="Jiang S."/>
            <person name="Pu X."/>
            <person name="Sun D."/>
        </authorList>
    </citation>
    <scope>NUCLEOTIDE SEQUENCE [LARGE SCALE GENOMIC DNA]</scope>
    <source>
        <strain evidence="6 7">CE1</strain>
    </source>
</reference>
<dbReference type="InterPro" id="IPR001647">
    <property type="entry name" value="HTH_TetR"/>
</dbReference>
<accession>A0AAE6Z0H1</accession>
<dbReference type="EMBL" id="CP033622">
    <property type="protein sequence ID" value="QIZ51328.1"/>
    <property type="molecule type" value="Genomic_DNA"/>
</dbReference>
<name>A0AAE6Z0H1_9GAMM</name>
<evidence type="ECO:0000313" key="7">
    <source>
        <dbReference type="Proteomes" id="UP000500801"/>
    </source>
</evidence>
<dbReference type="PANTHER" id="PTHR47506:SF7">
    <property type="entry name" value="TRANSCRIPTIONAL REGULATORY PROTEIN"/>
    <property type="match status" value="1"/>
</dbReference>
<dbReference type="Pfam" id="PF00440">
    <property type="entry name" value="TetR_N"/>
    <property type="match status" value="1"/>
</dbReference>
<dbReference type="SUPFAM" id="SSF48498">
    <property type="entry name" value="Tetracyclin repressor-like, C-terminal domain"/>
    <property type="match status" value="1"/>
</dbReference>
<dbReference type="InterPro" id="IPR009057">
    <property type="entry name" value="Homeodomain-like_sf"/>
</dbReference>
<evidence type="ECO:0000256" key="2">
    <source>
        <dbReference type="ARBA" id="ARBA00023125"/>
    </source>
</evidence>
<evidence type="ECO:0000256" key="1">
    <source>
        <dbReference type="ARBA" id="ARBA00023015"/>
    </source>
</evidence>
<dbReference type="Gene3D" id="1.10.10.60">
    <property type="entry name" value="Homeodomain-like"/>
    <property type="match status" value="1"/>
</dbReference>
<evidence type="ECO:0000256" key="4">
    <source>
        <dbReference type="PROSITE-ProRule" id="PRU00335"/>
    </source>
</evidence>
<dbReference type="AlphaFoldDB" id="A0AAE6Z0H1"/>
<dbReference type="PROSITE" id="PS50977">
    <property type="entry name" value="HTH_TETR_2"/>
    <property type="match status" value="1"/>
</dbReference>
<dbReference type="PANTHER" id="PTHR47506">
    <property type="entry name" value="TRANSCRIPTIONAL REGULATORY PROTEIN"/>
    <property type="match status" value="1"/>
</dbReference>
<proteinExistence type="predicted"/>
<dbReference type="RefSeq" id="WP_168362600.1">
    <property type="nucleotide sequence ID" value="NZ_CP033622.1"/>
</dbReference>
<dbReference type="InterPro" id="IPR036271">
    <property type="entry name" value="Tet_transcr_reg_TetR-rel_C_sf"/>
</dbReference>
<feature type="domain" description="HTH tetR-type" evidence="5">
    <location>
        <begin position="13"/>
        <end position="73"/>
    </location>
</feature>
<keyword evidence="2 4" id="KW-0238">DNA-binding</keyword>
<dbReference type="GO" id="GO:0003677">
    <property type="term" value="F:DNA binding"/>
    <property type="evidence" value="ECO:0007669"/>
    <property type="project" value="UniProtKB-UniRule"/>
</dbReference>
<dbReference type="Proteomes" id="UP000500801">
    <property type="component" value="Chromosome"/>
</dbReference>
<dbReference type="SUPFAM" id="SSF46689">
    <property type="entry name" value="Homeodomain-like"/>
    <property type="match status" value="1"/>
</dbReference>
<evidence type="ECO:0000256" key="3">
    <source>
        <dbReference type="ARBA" id="ARBA00023163"/>
    </source>
</evidence>
<evidence type="ECO:0000313" key="6">
    <source>
        <dbReference type="EMBL" id="QIZ51328.1"/>
    </source>
</evidence>
<evidence type="ECO:0000259" key="5">
    <source>
        <dbReference type="PROSITE" id="PS50977"/>
    </source>
</evidence>
<sequence>MMTIMLNKFTRKQITHERIVEVASRAIRRAGTNGVGVADMMKEAGLTHGGFYAHFESRDALVVEAIQRAWIDSSTAIKAATARRMACGEGHFAALVHSYLHESHLDQIECGCVVAALASEMPRMSDAVLNEARRNVNALVELVRSTLPQSADPARAEDAAAMMVGALQLARVFGGQRGRYLLARTSEQLITQFGPFYPN</sequence>
<keyword evidence="3" id="KW-0804">Transcription</keyword>
<organism evidence="6 7">
    <name type="scientific">Dickeya zeae</name>
    <dbReference type="NCBI Taxonomy" id="204042"/>
    <lineage>
        <taxon>Bacteria</taxon>
        <taxon>Pseudomonadati</taxon>
        <taxon>Pseudomonadota</taxon>
        <taxon>Gammaproteobacteria</taxon>
        <taxon>Enterobacterales</taxon>
        <taxon>Pectobacteriaceae</taxon>
        <taxon>Dickeya</taxon>
    </lineage>
</organism>
<feature type="DNA-binding region" description="H-T-H motif" evidence="4">
    <location>
        <begin position="36"/>
        <end position="55"/>
    </location>
</feature>